<dbReference type="Proteomes" id="UP000708208">
    <property type="component" value="Unassembled WGS sequence"/>
</dbReference>
<proteinExistence type="predicted"/>
<comment type="caution">
    <text evidence="1">The sequence shown here is derived from an EMBL/GenBank/DDBJ whole genome shotgun (WGS) entry which is preliminary data.</text>
</comment>
<name>A0A8J2JK70_9HEXA</name>
<reference evidence="1" key="1">
    <citation type="submission" date="2021-06" db="EMBL/GenBank/DDBJ databases">
        <authorList>
            <person name="Hodson N. C."/>
            <person name="Mongue J. A."/>
            <person name="Jaron S. K."/>
        </authorList>
    </citation>
    <scope>NUCLEOTIDE SEQUENCE</scope>
</reference>
<evidence type="ECO:0000313" key="1">
    <source>
        <dbReference type="EMBL" id="CAG7721481.1"/>
    </source>
</evidence>
<organism evidence="1 2">
    <name type="scientific">Allacma fusca</name>
    <dbReference type="NCBI Taxonomy" id="39272"/>
    <lineage>
        <taxon>Eukaryota</taxon>
        <taxon>Metazoa</taxon>
        <taxon>Ecdysozoa</taxon>
        <taxon>Arthropoda</taxon>
        <taxon>Hexapoda</taxon>
        <taxon>Collembola</taxon>
        <taxon>Symphypleona</taxon>
        <taxon>Sminthuridae</taxon>
        <taxon>Allacma</taxon>
    </lineage>
</organism>
<accession>A0A8J2JK70</accession>
<protein>
    <submittedName>
        <fullName evidence="1">Uncharacterized protein</fullName>
    </submittedName>
</protein>
<dbReference type="EMBL" id="CAJVCH010079954">
    <property type="protein sequence ID" value="CAG7721481.1"/>
    <property type="molecule type" value="Genomic_DNA"/>
</dbReference>
<gene>
    <name evidence="1" type="ORF">AFUS01_LOCUS10695</name>
</gene>
<evidence type="ECO:0000313" key="2">
    <source>
        <dbReference type="Proteomes" id="UP000708208"/>
    </source>
</evidence>
<dbReference type="AlphaFoldDB" id="A0A8J2JK70"/>
<sequence length="31" mass="3674">EKRKICRRTYSKRLPSGADMDCGKTWNEESK</sequence>
<feature type="non-terminal residue" evidence="1">
    <location>
        <position position="1"/>
    </location>
</feature>
<keyword evidence="2" id="KW-1185">Reference proteome</keyword>